<protein>
    <submittedName>
        <fullName evidence="1">Uncharacterized protein</fullName>
    </submittedName>
</protein>
<dbReference type="AlphaFoldDB" id="A0A3D9AYA5"/>
<reference evidence="1 2" key="1">
    <citation type="submission" date="2018-06" db="EMBL/GenBank/DDBJ databases">
        <title>Novel Chryseobacterium species.</title>
        <authorList>
            <person name="Newman J."/>
            <person name="Hugo C."/>
            <person name="Oosthuizen L."/>
            <person name="Charimba G."/>
        </authorList>
    </citation>
    <scope>NUCLEOTIDE SEQUENCE [LARGE SCALE GENOMIC DNA]</scope>
    <source>
        <strain evidence="1 2">7_F195</strain>
    </source>
</reference>
<sequence>MELNELKEMTNMNEACVRFSEILGSSKPVPDGVLYAALEDEDYARNLLLARRSPELMNMLLAQRTQYSPKTVVPQEEKQSGYTNLQLLEKLGKSMWKWGLVGFSTVTEEVYNKRLAACASCDQLEEAPDQLVYKISLKKNEDKRTCKTCGCVVARKARLTNDTCPLEDTGNPGFNRWGE</sequence>
<dbReference type="RefSeq" id="WP_115929214.1">
    <property type="nucleotide sequence ID" value="NZ_QNVV01000015.1"/>
</dbReference>
<evidence type="ECO:0000313" key="1">
    <source>
        <dbReference type="EMBL" id="REC46162.1"/>
    </source>
</evidence>
<name>A0A3D9AYA5_9FLAO</name>
<dbReference type="EMBL" id="QNVV01000015">
    <property type="protein sequence ID" value="REC46162.1"/>
    <property type="molecule type" value="Genomic_DNA"/>
</dbReference>
<accession>A0A3D9AYA5</accession>
<gene>
    <name evidence="1" type="ORF">DRF67_15530</name>
</gene>
<dbReference type="Proteomes" id="UP000256257">
    <property type="component" value="Unassembled WGS sequence"/>
</dbReference>
<evidence type="ECO:0000313" key="2">
    <source>
        <dbReference type="Proteomes" id="UP000256257"/>
    </source>
</evidence>
<keyword evidence="2" id="KW-1185">Reference proteome</keyword>
<organism evidence="1 2">
    <name type="scientific">Chryseobacterium pennipullorum</name>
    <dbReference type="NCBI Taxonomy" id="2258963"/>
    <lineage>
        <taxon>Bacteria</taxon>
        <taxon>Pseudomonadati</taxon>
        <taxon>Bacteroidota</taxon>
        <taxon>Flavobacteriia</taxon>
        <taxon>Flavobacteriales</taxon>
        <taxon>Weeksellaceae</taxon>
        <taxon>Chryseobacterium group</taxon>
        <taxon>Chryseobacterium</taxon>
    </lineage>
</organism>
<proteinExistence type="predicted"/>
<comment type="caution">
    <text evidence="1">The sequence shown here is derived from an EMBL/GenBank/DDBJ whole genome shotgun (WGS) entry which is preliminary data.</text>
</comment>
<dbReference type="OrthoDB" id="2596096at2"/>